<organism evidence="1 2">
    <name type="scientific">Nocardioides dubius</name>
    <dbReference type="NCBI Taxonomy" id="317019"/>
    <lineage>
        <taxon>Bacteria</taxon>
        <taxon>Bacillati</taxon>
        <taxon>Actinomycetota</taxon>
        <taxon>Actinomycetes</taxon>
        <taxon>Propionibacteriales</taxon>
        <taxon>Nocardioidaceae</taxon>
        <taxon>Nocardioides</taxon>
    </lineage>
</organism>
<name>A0ABN1TK92_9ACTN</name>
<keyword evidence="2" id="KW-1185">Reference proteome</keyword>
<protein>
    <submittedName>
        <fullName evidence="1">DUF2505 domain-containing protein</fullName>
    </submittedName>
</protein>
<sequence length="158" mass="16776">MKFRKEIRFDAGVDDVYAMLVSAAFRERVAEEAGATSWEVQVTETPDGVRSLVESTAPTTGLPGFAKSVIGSQMSIRQEEVYRGQQGTLTVTLPGKPGSLNGEITLTEDGAATVQTVTAEVKVSIPLVGGRIEKLIGQVMGNLLKLQGRVGAAWLAGR</sequence>
<dbReference type="SUPFAM" id="SSF55961">
    <property type="entry name" value="Bet v1-like"/>
    <property type="match status" value="1"/>
</dbReference>
<reference evidence="1 2" key="1">
    <citation type="journal article" date="2019" name="Int. J. Syst. Evol. Microbiol.">
        <title>The Global Catalogue of Microorganisms (GCM) 10K type strain sequencing project: providing services to taxonomists for standard genome sequencing and annotation.</title>
        <authorList>
            <consortium name="The Broad Institute Genomics Platform"/>
            <consortium name="The Broad Institute Genome Sequencing Center for Infectious Disease"/>
            <person name="Wu L."/>
            <person name="Ma J."/>
        </authorList>
    </citation>
    <scope>NUCLEOTIDE SEQUENCE [LARGE SCALE GENOMIC DNA]</scope>
    <source>
        <strain evidence="1 2">JCM 13008</strain>
    </source>
</reference>
<accession>A0ABN1TK92</accession>
<dbReference type="EMBL" id="BAAALG010000001">
    <property type="protein sequence ID" value="GAA1091288.1"/>
    <property type="molecule type" value="Genomic_DNA"/>
</dbReference>
<dbReference type="Gene3D" id="3.30.530.20">
    <property type="match status" value="1"/>
</dbReference>
<evidence type="ECO:0000313" key="1">
    <source>
        <dbReference type="EMBL" id="GAA1091288.1"/>
    </source>
</evidence>
<dbReference type="Pfam" id="PF10698">
    <property type="entry name" value="DUF2505"/>
    <property type="match status" value="1"/>
</dbReference>
<comment type="caution">
    <text evidence="1">The sequence shown here is derived from an EMBL/GenBank/DDBJ whole genome shotgun (WGS) entry which is preliminary data.</text>
</comment>
<proteinExistence type="predicted"/>
<gene>
    <name evidence="1" type="ORF">GCM10009668_02540</name>
</gene>
<evidence type="ECO:0000313" key="2">
    <source>
        <dbReference type="Proteomes" id="UP001501581"/>
    </source>
</evidence>
<dbReference type="Proteomes" id="UP001501581">
    <property type="component" value="Unassembled WGS sequence"/>
</dbReference>
<dbReference type="InterPro" id="IPR023393">
    <property type="entry name" value="START-like_dom_sf"/>
</dbReference>
<dbReference type="InterPro" id="IPR019639">
    <property type="entry name" value="DUF2505"/>
</dbReference>
<dbReference type="RefSeq" id="WP_343990528.1">
    <property type="nucleotide sequence ID" value="NZ_BAAALG010000001.1"/>
</dbReference>